<name>A0A1K1LHC1_9BACT</name>
<feature type="domain" description="AB hydrolase-1" evidence="3">
    <location>
        <begin position="72"/>
        <end position="304"/>
    </location>
</feature>
<dbReference type="GO" id="GO:0034338">
    <property type="term" value="F:short-chain carboxylesterase activity"/>
    <property type="evidence" value="ECO:0007669"/>
    <property type="project" value="TreeGrafter"/>
</dbReference>
<dbReference type="RefSeq" id="WP_072333796.1">
    <property type="nucleotide sequence ID" value="NZ_DBGALU010000030.1"/>
</dbReference>
<keyword evidence="4" id="KW-0418">Kinase</keyword>
<keyword evidence="4" id="KW-0378">Hydrolase</keyword>
<dbReference type="PANTHER" id="PTHR10794:SF94">
    <property type="entry name" value="ESTERASE YHET-RELATED"/>
    <property type="match status" value="1"/>
</dbReference>
<gene>
    <name evidence="4" type="ORF">DESPIGER_0975</name>
</gene>
<dbReference type="SUPFAM" id="SSF53474">
    <property type="entry name" value="alpha/beta-Hydrolases"/>
    <property type="match status" value="1"/>
</dbReference>
<comment type="similarity">
    <text evidence="1">Belongs to the AB hydrolase superfamily. AB hydrolase 4 family.</text>
</comment>
<dbReference type="PANTHER" id="PTHR10794">
    <property type="entry name" value="ABHYDROLASE DOMAIN-CONTAINING PROTEIN"/>
    <property type="match status" value="1"/>
</dbReference>
<feature type="active site" description="Charge relay system" evidence="2">
    <location>
        <position position="147"/>
    </location>
</feature>
<sequence>MPILPSRYRAPLWLRNAHVNTIWSAKCRRLDFPDAAQAARCQRVRLDTPDGDFLDVDVHMPPPGLPERGVAVLSHGLEGHSRRRYILGLARVLLEEGFRVLAWNMRGCSGEPNRTDRLYHMGVTVDLATVVRYAEQWDLPILLAGFSMGGNQTCMYLARERVSPLVRAAAVVSVPCDLVGAARVMDGPGCRIYLRYFLRTMCPKVREKAARFPHYPSVEGIEKFRTFAEFDGRFTAPLYGYASARDYWRDNSSLPWLPSIRVPLYMLMSRDDPFCSPSCYPVDMAAQSGTLHLEVTPHGGHVGFARPGRDYYSEERIRDFVRSLW</sequence>
<keyword evidence="5" id="KW-1185">Reference proteome</keyword>
<dbReference type="KEGG" id="dpg:DESPIGER_0975"/>
<evidence type="ECO:0000259" key="3">
    <source>
        <dbReference type="Pfam" id="PF00561"/>
    </source>
</evidence>
<dbReference type="InterPro" id="IPR000073">
    <property type="entry name" value="AB_hydrolase_1"/>
</dbReference>
<dbReference type="Pfam" id="PF00561">
    <property type="entry name" value="Abhydrolase_1"/>
    <property type="match status" value="1"/>
</dbReference>
<dbReference type="InterPro" id="IPR012020">
    <property type="entry name" value="ABHD4"/>
</dbReference>
<keyword evidence="4" id="KW-0808">Transferase</keyword>
<dbReference type="GO" id="GO:0047372">
    <property type="term" value="F:monoacylglycerol lipase activity"/>
    <property type="evidence" value="ECO:0007669"/>
    <property type="project" value="TreeGrafter"/>
</dbReference>
<dbReference type="EMBL" id="LT630450">
    <property type="protein sequence ID" value="SFV72838.1"/>
    <property type="molecule type" value="Genomic_DNA"/>
</dbReference>
<proteinExistence type="inferred from homology"/>
<feature type="active site" description="Charge relay system" evidence="2">
    <location>
        <position position="272"/>
    </location>
</feature>
<dbReference type="PIRSF" id="PIRSF005211">
    <property type="entry name" value="Ab_hydro_YheT"/>
    <property type="match status" value="1"/>
</dbReference>
<evidence type="ECO:0000256" key="2">
    <source>
        <dbReference type="PIRSR" id="PIRSR005211-1"/>
    </source>
</evidence>
<dbReference type="Gene3D" id="3.40.50.1820">
    <property type="entry name" value="alpha/beta hydrolase"/>
    <property type="match status" value="1"/>
</dbReference>
<evidence type="ECO:0000256" key="1">
    <source>
        <dbReference type="ARBA" id="ARBA00010884"/>
    </source>
</evidence>
<organism evidence="4 5">
    <name type="scientific">Desulfovibrio piger</name>
    <dbReference type="NCBI Taxonomy" id="901"/>
    <lineage>
        <taxon>Bacteria</taxon>
        <taxon>Pseudomonadati</taxon>
        <taxon>Thermodesulfobacteriota</taxon>
        <taxon>Desulfovibrionia</taxon>
        <taxon>Desulfovibrionales</taxon>
        <taxon>Desulfovibrionaceae</taxon>
        <taxon>Desulfovibrio</taxon>
    </lineage>
</organism>
<dbReference type="Proteomes" id="UP000186323">
    <property type="component" value="Chromosome I"/>
</dbReference>
<dbReference type="GO" id="GO:0016301">
    <property type="term" value="F:kinase activity"/>
    <property type="evidence" value="ECO:0007669"/>
    <property type="project" value="UniProtKB-KW"/>
</dbReference>
<evidence type="ECO:0000313" key="4">
    <source>
        <dbReference type="EMBL" id="SFV72838.1"/>
    </source>
</evidence>
<accession>A0A1K1LHC1</accession>
<protein>
    <submittedName>
        <fullName evidence="4">Hydrolase, alpha/beta fold family functionally coupled to Phosphoribulokinase</fullName>
    </submittedName>
</protein>
<evidence type="ECO:0000313" key="5">
    <source>
        <dbReference type="Proteomes" id="UP000186323"/>
    </source>
</evidence>
<feature type="active site" description="Charge relay system" evidence="2">
    <location>
        <position position="301"/>
    </location>
</feature>
<dbReference type="InterPro" id="IPR050960">
    <property type="entry name" value="AB_hydrolase_4_sf"/>
</dbReference>
<dbReference type="InterPro" id="IPR029058">
    <property type="entry name" value="AB_hydrolase_fold"/>
</dbReference>
<dbReference type="OrthoDB" id="332676at2"/>
<dbReference type="AlphaFoldDB" id="A0A1K1LHC1"/>
<reference evidence="5" key="1">
    <citation type="submission" date="2016-10" db="EMBL/GenBank/DDBJ databases">
        <authorList>
            <person name="Wegmann U."/>
        </authorList>
    </citation>
    <scope>NUCLEOTIDE SEQUENCE [LARGE SCALE GENOMIC DNA]</scope>
</reference>